<reference evidence="4 5" key="1">
    <citation type="submission" date="2019-09" db="EMBL/GenBank/DDBJ databases">
        <authorList>
            <person name="Ou C."/>
        </authorList>
    </citation>
    <scope>NUCLEOTIDE SEQUENCE [LARGE SCALE GENOMIC DNA]</scope>
    <source>
        <strain evidence="4">S2</strain>
        <tissue evidence="4">Leaf</tissue>
    </source>
</reference>
<name>A0A5N5GXW4_9ROSA</name>
<sequence length="282" mass="31282">MAHPSSTTLPAGSLTYGRTVADFISQFIGIDLQKPYLEAHIEVLNGSRKDYPSNGLNFASAGSGVLQATNQDLGVTSLQEHLQQFQTLVEQNYIDKNRIQNSIFFFESGSNDIFDYFLTFSPPTLDPDAYCSNLAPLGCGLGGVLLSGAPIDRCYGKMNAMVKKYNKGLESLVNQMPVNYPDVTVYGALYDIVHQFRATPTRYRLHDLSSACCGKGTLGGLLQCGKEGYTICSWPNKFLLWDFFHPSEHAYKIISKALWAGTKYRIRPLNLKTLVNITLPRV</sequence>
<evidence type="ECO:0000256" key="2">
    <source>
        <dbReference type="ARBA" id="ARBA00022801"/>
    </source>
</evidence>
<evidence type="ECO:0000256" key="1">
    <source>
        <dbReference type="ARBA" id="ARBA00008668"/>
    </source>
</evidence>
<organism evidence="4 5">
    <name type="scientific">Pyrus ussuriensis x Pyrus communis</name>
    <dbReference type="NCBI Taxonomy" id="2448454"/>
    <lineage>
        <taxon>Eukaryota</taxon>
        <taxon>Viridiplantae</taxon>
        <taxon>Streptophyta</taxon>
        <taxon>Embryophyta</taxon>
        <taxon>Tracheophyta</taxon>
        <taxon>Spermatophyta</taxon>
        <taxon>Magnoliopsida</taxon>
        <taxon>eudicotyledons</taxon>
        <taxon>Gunneridae</taxon>
        <taxon>Pentapetalae</taxon>
        <taxon>rosids</taxon>
        <taxon>fabids</taxon>
        <taxon>Rosales</taxon>
        <taxon>Rosaceae</taxon>
        <taxon>Amygdaloideae</taxon>
        <taxon>Maleae</taxon>
        <taxon>Pyrus</taxon>
    </lineage>
</organism>
<dbReference type="Gene3D" id="3.40.50.1110">
    <property type="entry name" value="SGNH hydrolase"/>
    <property type="match status" value="2"/>
</dbReference>
<accession>A0A5N5GXW4</accession>
<keyword evidence="2" id="KW-0378">Hydrolase</keyword>
<evidence type="ECO:0000256" key="3">
    <source>
        <dbReference type="ARBA" id="ARBA00022963"/>
    </source>
</evidence>
<gene>
    <name evidence="4" type="ORF">D8674_036937</name>
</gene>
<keyword evidence="3" id="KW-0442">Lipid degradation</keyword>
<keyword evidence="5" id="KW-1185">Reference proteome</keyword>
<comment type="caution">
    <text evidence="4">The sequence shown here is derived from an EMBL/GenBank/DDBJ whole genome shotgun (WGS) entry which is preliminary data.</text>
</comment>
<evidence type="ECO:0000313" key="4">
    <source>
        <dbReference type="EMBL" id="KAB2619977.1"/>
    </source>
</evidence>
<protein>
    <submittedName>
        <fullName evidence="4">GDSL esterase/lipase 6</fullName>
    </submittedName>
</protein>
<evidence type="ECO:0000313" key="5">
    <source>
        <dbReference type="Proteomes" id="UP000327157"/>
    </source>
</evidence>
<dbReference type="EMBL" id="SMOL01000361">
    <property type="protein sequence ID" value="KAB2619977.1"/>
    <property type="molecule type" value="Genomic_DNA"/>
</dbReference>
<proteinExistence type="inferred from homology"/>
<keyword evidence="3" id="KW-0443">Lipid metabolism</keyword>
<dbReference type="PANTHER" id="PTHR45648">
    <property type="entry name" value="GDSL LIPASE/ACYLHYDROLASE FAMILY PROTEIN (AFU_ORTHOLOGUE AFUA_4G14700)"/>
    <property type="match status" value="1"/>
</dbReference>
<dbReference type="Proteomes" id="UP000327157">
    <property type="component" value="Unassembled WGS sequence"/>
</dbReference>
<dbReference type="Pfam" id="PF00657">
    <property type="entry name" value="Lipase_GDSL"/>
    <property type="match status" value="1"/>
</dbReference>
<dbReference type="PANTHER" id="PTHR45648:SF141">
    <property type="entry name" value="GDSL ESTERASE_LIPASE 6"/>
    <property type="match status" value="1"/>
</dbReference>
<dbReference type="InterPro" id="IPR051058">
    <property type="entry name" value="GDSL_Est/Lipase"/>
</dbReference>
<comment type="similarity">
    <text evidence="1">Belongs to the 'GDSL' lipolytic enzyme family.</text>
</comment>
<dbReference type="InterPro" id="IPR036514">
    <property type="entry name" value="SGNH_hydro_sf"/>
</dbReference>
<reference evidence="4 5" key="2">
    <citation type="submission" date="2019-11" db="EMBL/GenBank/DDBJ databases">
        <title>A de novo genome assembly of a pear dwarfing rootstock.</title>
        <authorList>
            <person name="Wang F."/>
            <person name="Wang J."/>
            <person name="Li S."/>
            <person name="Zhang Y."/>
            <person name="Fang M."/>
            <person name="Ma L."/>
            <person name="Zhao Y."/>
            <person name="Jiang S."/>
        </authorList>
    </citation>
    <scope>NUCLEOTIDE SEQUENCE [LARGE SCALE GENOMIC DNA]</scope>
    <source>
        <strain evidence="4">S2</strain>
        <tissue evidence="4">Leaf</tissue>
    </source>
</reference>
<dbReference type="GO" id="GO:0016042">
    <property type="term" value="P:lipid catabolic process"/>
    <property type="evidence" value="ECO:0007669"/>
    <property type="project" value="UniProtKB-KW"/>
</dbReference>
<dbReference type="AlphaFoldDB" id="A0A5N5GXW4"/>
<dbReference type="GO" id="GO:0016788">
    <property type="term" value="F:hydrolase activity, acting on ester bonds"/>
    <property type="evidence" value="ECO:0007669"/>
    <property type="project" value="InterPro"/>
</dbReference>
<dbReference type="OrthoDB" id="1600564at2759"/>
<dbReference type="SUPFAM" id="SSF52266">
    <property type="entry name" value="SGNH hydrolase"/>
    <property type="match status" value="1"/>
</dbReference>
<dbReference type="InterPro" id="IPR001087">
    <property type="entry name" value="GDSL"/>
</dbReference>